<dbReference type="EMBL" id="LAZR01020853">
    <property type="protein sequence ID" value="KKL87370.1"/>
    <property type="molecule type" value="Genomic_DNA"/>
</dbReference>
<dbReference type="AlphaFoldDB" id="A0A0F9I0F4"/>
<gene>
    <name evidence="1" type="ORF">LCGC14_1935450</name>
</gene>
<protein>
    <submittedName>
        <fullName evidence="1">Uncharacterized protein</fullName>
    </submittedName>
</protein>
<accession>A0A0F9I0F4</accession>
<name>A0A0F9I0F4_9ZZZZ</name>
<comment type="caution">
    <text evidence="1">The sequence shown here is derived from an EMBL/GenBank/DDBJ whole genome shotgun (WGS) entry which is preliminary data.</text>
</comment>
<reference evidence="1" key="1">
    <citation type="journal article" date="2015" name="Nature">
        <title>Complex archaea that bridge the gap between prokaryotes and eukaryotes.</title>
        <authorList>
            <person name="Spang A."/>
            <person name="Saw J.H."/>
            <person name="Jorgensen S.L."/>
            <person name="Zaremba-Niedzwiedzka K."/>
            <person name="Martijn J."/>
            <person name="Lind A.E."/>
            <person name="van Eijk R."/>
            <person name="Schleper C."/>
            <person name="Guy L."/>
            <person name="Ettema T.J."/>
        </authorList>
    </citation>
    <scope>NUCLEOTIDE SEQUENCE</scope>
</reference>
<proteinExistence type="predicted"/>
<organism evidence="1">
    <name type="scientific">marine sediment metagenome</name>
    <dbReference type="NCBI Taxonomy" id="412755"/>
    <lineage>
        <taxon>unclassified sequences</taxon>
        <taxon>metagenomes</taxon>
        <taxon>ecological metagenomes</taxon>
    </lineage>
</organism>
<evidence type="ECO:0000313" key="1">
    <source>
        <dbReference type="EMBL" id="KKL87370.1"/>
    </source>
</evidence>
<sequence>MENKAQMNPGLEANKKLIAELRAKGSRTSKTKERLTAMGISPTYEAKLLTELNSLASENPLRNNWDALDIAIKNLEEG</sequence>